<dbReference type="AlphaFoldDB" id="A0A1I8F8A3"/>
<accession>A0A1I8F8A3</accession>
<evidence type="ECO:0000313" key="3">
    <source>
        <dbReference type="WBParaSite" id="maker-unitig_23779-snap-gene-0.1-mRNA-1"/>
    </source>
</evidence>
<organism evidence="2 3">
    <name type="scientific">Macrostomum lignano</name>
    <dbReference type="NCBI Taxonomy" id="282301"/>
    <lineage>
        <taxon>Eukaryota</taxon>
        <taxon>Metazoa</taxon>
        <taxon>Spiralia</taxon>
        <taxon>Lophotrochozoa</taxon>
        <taxon>Platyhelminthes</taxon>
        <taxon>Rhabditophora</taxon>
        <taxon>Macrostomorpha</taxon>
        <taxon>Macrostomida</taxon>
        <taxon>Macrostomidae</taxon>
        <taxon>Macrostomum</taxon>
    </lineage>
</organism>
<feature type="transmembrane region" description="Helical" evidence="1">
    <location>
        <begin position="88"/>
        <end position="110"/>
    </location>
</feature>
<name>A0A1I8F8A3_9PLAT</name>
<keyword evidence="1" id="KW-0812">Transmembrane</keyword>
<sequence length="213" mass="22577">LSSCAAGRDGVGSAQAGFPAALSETESSWPGSRDRGNWGQLDTARRPQFKEAIAAVNSTASTALELFWKSAAKGCRRAAYLLMAGSGLAFMGGLGGAWPCFMLLAVMLLFPGRRVLVRHGAVPFLNWAERGQRATGHWTQWPVLTLAAINRPNAREWRPVPGRCLATVVRLATCGPAWRGAEPAGAGERHQARPGLPQAVHPVCAAAQQQAGQ</sequence>
<evidence type="ECO:0000256" key="1">
    <source>
        <dbReference type="SAM" id="Phobius"/>
    </source>
</evidence>
<reference evidence="3" key="1">
    <citation type="submission" date="2016-11" db="UniProtKB">
        <authorList>
            <consortium name="WormBaseParasite"/>
        </authorList>
    </citation>
    <scope>IDENTIFICATION</scope>
</reference>
<evidence type="ECO:0000313" key="2">
    <source>
        <dbReference type="Proteomes" id="UP000095280"/>
    </source>
</evidence>
<keyword evidence="1" id="KW-0472">Membrane</keyword>
<proteinExistence type="predicted"/>
<keyword evidence="1" id="KW-1133">Transmembrane helix</keyword>
<dbReference type="Proteomes" id="UP000095280">
    <property type="component" value="Unplaced"/>
</dbReference>
<keyword evidence="2" id="KW-1185">Reference proteome</keyword>
<protein>
    <submittedName>
        <fullName evidence="3">PRA1 family protein</fullName>
    </submittedName>
</protein>
<dbReference type="WBParaSite" id="maker-unitig_23779-snap-gene-0.1-mRNA-1">
    <property type="protein sequence ID" value="maker-unitig_23779-snap-gene-0.1-mRNA-1"/>
    <property type="gene ID" value="maker-unitig_23779-snap-gene-0.1"/>
</dbReference>